<evidence type="ECO:0000256" key="4">
    <source>
        <dbReference type="ARBA" id="ARBA00023002"/>
    </source>
</evidence>
<dbReference type="Gene3D" id="3.30.465.10">
    <property type="match status" value="1"/>
</dbReference>
<dbReference type="Pfam" id="PF01565">
    <property type="entry name" value="FAD_binding_4"/>
    <property type="match status" value="1"/>
</dbReference>
<proteinExistence type="inferred from homology"/>
<dbReference type="InterPro" id="IPR050416">
    <property type="entry name" value="FAD-linked_Oxidoreductase"/>
</dbReference>
<keyword evidence="4" id="KW-0560">Oxidoreductase</keyword>
<feature type="signal peptide" evidence="5">
    <location>
        <begin position="1"/>
        <end position="20"/>
    </location>
</feature>
<dbReference type="Proteomes" id="UP001194746">
    <property type="component" value="Unassembled WGS sequence"/>
</dbReference>
<dbReference type="Pfam" id="PF08031">
    <property type="entry name" value="BBE"/>
    <property type="match status" value="1"/>
</dbReference>
<dbReference type="InterPro" id="IPR016166">
    <property type="entry name" value="FAD-bd_PCMH"/>
</dbReference>
<evidence type="ECO:0000259" key="6">
    <source>
        <dbReference type="PROSITE" id="PS51387"/>
    </source>
</evidence>
<accession>A0AAD4GY19</accession>
<dbReference type="AlphaFoldDB" id="A0AAD4GY19"/>
<dbReference type="InterPro" id="IPR016169">
    <property type="entry name" value="FAD-bd_PCMH_sub2"/>
</dbReference>
<dbReference type="PANTHER" id="PTHR42973:SF17">
    <property type="entry name" value="OXIDASE, PUTATIVE (AFU_ORTHOLOGUE AFUA_6G14340)-RELATED"/>
    <property type="match status" value="1"/>
</dbReference>
<name>A0AAD4GY19_ASPNN</name>
<dbReference type="Gene3D" id="3.40.462.20">
    <property type="match status" value="1"/>
</dbReference>
<comment type="caution">
    <text evidence="7">The sequence shown here is derived from an EMBL/GenBank/DDBJ whole genome shotgun (WGS) entry which is preliminary data.</text>
</comment>
<dbReference type="PROSITE" id="PS51387">
    <property type="entry name" value="FAD_PCMH"/>
    <property type="match status" value="1"/>
</dbReference>
<reference evidence="7" key="1">
    <citation type="journal article" date="2019" name="Beilstein J. Org. Chem.">
        <title>Nanangenines: drimane sesquiterpenoids as the dominant metabolite cohort of a novel Australian fungus, Aspergillus nanangensis.</title>
        <authorList>
            <person name="Lacey H.J."/>
            <person name="Gilchrist C.L.M."/>
            <person name="Crombie A."/>
            <person name="Kalaitzis J.A."/>
            <person name="Vuong D."/>
            <person name="Rutledge P.J."/>
            <person name="Turner P."/>
            <person name="Pitt J.I."/>
            <person name="Lacey E."/>
            <person name="Chooi Y.H."/>
            <person name="Piggott A.M."/>
        </authorList>
    </citation>
    <scope>NUCLEOTIDE SEQUENCE</scope>
    <source>
        <strain evidence="7">MST-FP2251</strain>
    </source>
</reference>
<protein>
    <recommendedName>
        <fullName evidence="6">FAD-binding PCMH-type domain-containing protein</fullName>
    </recommendedName>
</protein>
<dbReference type="InterPro" id="IPR006093">
    <property type="entry name" value="Oxy_OxRdtase_FAD_BS"/>
</dbReference>
<reference evidence="7" key="2">
    <citation type="submission" date="2020-02" db="EMBL/GenBank/DDBJ databases">
        <authorList>
            <person name="Gilchrist C.L.M."/>
            <person name="Chooi Y.-H."/>
        </authorList>
    </citation>
    <scope>NUCLEOTIDE SEQUENCE</scope>
    <source>
        <strain evidence="7">MST-FP2251</strain>
    </source>
</reference>
<dbReference type="GO" id="GO:0016491">
    <property type="term" value="F:oxidoreductase activity"/>
    <property type="evidence" value="ECO:0007669"/>
    <property type="project" value="UniProtKB-KW"/>
</dbReference>
<dbReference type="PANTHER" id="PTHR42973">
    <property type="entry name" value="BINDING OXIDOREDUCTASE, PUTATIVE (AFU_ORTHOLOGUE AFUA_1G17690)-RELATED"/>
    <property type="match status" value="1"/>
</dbReference>
<evidence type="ECO:0000256" key="5">
    <source>
        <dbReference type="SAM" id="SignalP"/>
    </source>
</evidence>
<dbReference type="SUPFAM" id="SSF56176">
    <property type="entry name" value="FAD-binding/transporter-associated domain-like"/>
    <property type="match status" value="1"/>
</dbReference>
<evidence type="ECO:0000256" key="2">
    <source>
        <dbReference type="ARBA" id="ARBA00022630"/>
    </source>
</evidence>
<dbReference type="GO" id="GO:0071949">
    <property type="term" value="F:FAD binding"/>
    <property type="evidence" value="ECO:0007669"/>
    <property type="project" value="InterPro"/>
</dbReference>
<dbReference type="InterPro" id="IPR012951">
    <property type="entry name" value="BBE"/>
</dbReference>
<sequence>MARFTLLHLSLLAGAGLVSAASPLKDCLEPAISKVAFEGDILYQATAVKRYNLDIDLTPAAVTYPESAAEVAEVVRCAAQSGLHVQAISGGHSYGNYGLGGSSGAVVVNLENLQQFSMNTTTWQATIGSGTLLGDVTKQLSDNGGRAMSHGTCPQVGSGGHFTIGGLGPTSRQFGAALDHIVEVEVVLANSSIVRASATHNPDIFFAVKGAASGFAIVTEFVVRTEPEPGSAVKYSYSFDFSDTAARADLFAKWQAYVARPGLTRKLASTLTLLEHGIFITGTFFGTQEEYDSLKIGDEFPGANNASAVVFKDWVGLVTSWGEDVALELGGAIPSHFYSKSRAFTAESLLSNDEVHAMFQYLDNVNKGTLLWFAIFDFQGGAINDVPSHETAYAHRDALVWLQSYAINLFGEVSGTTVEFLERLNELTLAGNATDVPYAAYAGYVDPRLGQDGPAAYWGDNLPRLQRIKKEIDPNDVFHNPQSVKVAAA</sequence>
<evidence type="ECO:0000313" key="7">
    <source>
        <dbReference type="EMBL" id="KAF9893532.1"/>
    </source>
</evidence>
<gene>
    <name evidence="7" type="ORF">FE257_010844</name>
</gene>
<evidence type="ECO:0000313" key="8">
    <source>
        <dbReference type="Proteomes" id="UP001194746"/>
    </source>
</evidence>
<feature type="chain" id="PRO_5041976515" description="FAD-binding PCMH-type domain-containing protein" evidence="5">
    <location>
        <begin position="21"/>
        <end position="489"/>
    </location>
</feature>
<keyword evidence="3" id="KW-0274">FAD</keyword>
<dbReference type="EMBL" id="VCAU01000007">
    <property type="protein sequence ID" value="KAF9893532.1"/>
    <property type="molecule type" value="Genomic_DNA"/>
</dbReference>
<keyword evidence="2" id="KW-0285">Flavoprotein</keyword>
<feature type="domain" description="FAD-binding PCMH-type" evidence="6">
    <location>
        <begin position="55"/>
        <end position="228"/>
    </location>
</feature>
<evidence type="ECO:0000256" key="1">
    <source>
        <dbReference type="ARBA" id="ARBA00005466"/>
    </source>
</evidence>
<dbReference type="PROSITE" id="PS00862">
    <property type="entry name" value="OX2_COVAL_FAD"/>
    <property type="match status" value="1"/>
</dbReference>
<dbReference type="InterPro" id="IPR006094">
    <property type="entry name" value="Oxid_FAD_bind_N"/>
</dbReference>
<organism evidence="7 8">
    <name type="scientific">Aspergillus nanangensis</name>
    <dbReference type="NCBI Taxonomy" id="2582783"/>
    <lineage>
        <taxon>Eukaryota</taxon>
        <taxon>Fungi</taxon>
        <taxon>Dikarya</taxon>
        <taxon>Ascomycota</taxon>
        <taxon>Pezizomycotina</taxon>
        <taxon>Eurotiomycetes</taxon>
        <taxon>Eurotiomycetidae</taxon>
        <taxon>Eurotiales</taxon>
        <taxon>Aspergillaceae</taxon>
        <taxon>Aspergillus</taxon>
        <taxon>Aspergillus subgen. Circumdati</taxon>
    </lineage>
</organism>
<dbReference type="InterPro" id="IPR036318">
    <property type="entry name" value="FAD-bd_PCMH-like_sf"/>
</dbReference>
<evidence type="ECO:0000256" key="3">
    <source>
        <dbReference type="ARBA" id="ARBA00022827"/>
    </source>
</evidence>
<keyword evidence="5" id="KW-0732">Signal</keyword>
<comment type="similarity">
    <text evidence="1">Belongs to the oxygen-dependent FAD-linked oxidoreductase family.</text>
</comment>
<keyword evidence="8" id="KW-1185">Reference proteome</keyword>